<gene>
    <name evidence="3" type="ORF">CTOB1V02_LOCUS5155</name>
</gene>
<feature type="compositionally biased region" description="Low complexity" evidence="1">
    <location>
        <begin position="1174"/>
        <end position="1196"/>
    </location>
</feature>
<feature type="compositionally biased region" description="Acidic residues" evidence="1">
    <location>
        <begin position="442"/>
        <end position="454"/>
    </location>
</feature>
<feature type="region of interest" description="Disordered" evidence="1">
    <location>
        <begin position="224"/>
        <end position="405"/>
    </location>
</feature>
<feature type="compositionally biased region" description="Low complexity" evidence="1">
    <location>
        <begin position="1978"/>
        <end position="2004"/>
    </location>
</feature>
<feature type="region of interest" description="Disordered" evidence="1">
    <location>
        <begin position="1485"/>
        <end position="1509"/>
    </location>
</feature>
<accession>A0A7R8W951</accession>
<feature type="compositionally biased region" description="Low complexity" evidence="1">
    <location>
        <begin position="880"/>
        <end position="907"/>
    </location>
</feature>
<feature type="region of interest" description="Disordered" evidence="1">
    <location>
        <begin position="498"/>
        <end position="751"/>
    </location>
</feature>
<feature type="compositionally biased region" description="Low complexity" evidence="1">
    <location>
        <begin position="670"/>
        <end position="687"/>
    </location>
</feature>
<feature type="compositionally biased region" description="Low complexity" evidence="1">
    <location>
        <begin position="1128"/>
        <end position="1165"/>
    </location>
</feature>
<keyword evidence="2" id="KW-0732">Signal</keyword>
<dbReference type="PROSITE" id="PS50096">
    <property type="entry name" value="IQ"/>
    <property type="match status" value="1"/>
</dbReference>
<feature type="compositionally biased region" description="Basic residues" evidence="1">
    <location>
        <begin position="1048"/>
        <end position="1062"/>
    </location>
</feature>
<feature type="region of interest" description="Disordered" evidence="1">
    <location>
        <begin position="69"/>
        <end position="108"/>
    </location>
</feature>
<proteinExistence type="predicted"/>
<evidence type="ECO:0000313" key="3">
    <source>
        <dbReference type="EMBL" id="CAD7227247.1"/>
    </source>
</evidence>
<reference evidence="3" key="1">
    <citation type="submission" date="2020-11" db="EMBL/GenBank/DDBJ databases">
        <authorList>
            <person name="Tran Van P."/>
        </authorList>
    </citation>
    <scope>NUCLEOTIDE SEQUENCE</scope>
</reference>
<feature type="region of interest" description="Disordered" evidence="1">
    <location>
        <begin position="433"/>
        <end position="478"/>
    </location>
</feature>
<feature type="compositionally biased region" description="Low complexity" evidence="1">
    <location>
        <begin position="1837"/>
        <end position="1847"/>
    </location>
</feature>
<feature type="compositionally biased region" description="Acidic residues" evidence="1">
    <location>
        <begin position="140"/>
        <end position="172"/>
    </location>
</feature>
<feature type="compositionally biased region" description="Low complexity" evidence="1">
    <location>
        <begin position="2022"/>
        <end position="2037"/>
    </location>
</feature>
<feature type="compositionally biased region" description="Polar residues" evidence="1">
    <location>
        <begin position="776"/>
        <end position="791"/>
    </location>
</feature>
<sequence length="2207" mass="242838">MVLWMTLLLLPSLADSRWSLETVERGEGFAIKKRLLRIKAVPDSTGCDGCDTLQGDLLASASQQGDTLQGDLASASQQGDTLQGDLASASQQGDTLQGDLASASQQGDTLQGDLLASASQQGDSVLVVPPPEDLVATASEADETEEVASDEEVEDEENEDDEVEDEENEDDEERGKLSPLKALIQQSTQDKNQEERRPLFKKRRRKGLSLFPSLDLAERLKALSPLQSNAADKEDEENEEEEAENKLPSRPPLFKNSELLKSLNEAEEEADTSENKLPSRPPLFKNSELLKSLNEAEEEADTSENKLPSRPSLFKNSELLKSLNEAEEEADTSENKLPLRPSLFKNSELLKSLNEAEEEADTSENKLPSRPSLFKNSELLKSLNEAEEEAEEEADTSENKLPSRPSLFKSSALLKSLNALEVTTAKSTGCRFSFLCPKERKEEEEEVTEEEEEITVTPSSESPSSSSTTTESTTTTTAKVDALFRGLAARRKAKSSLFFSRRTSKAPATIEESSTTPSTSESTTPSAPTDQEPSTKAKELVIVPEEQSNAQPGPFKFIPRKRRTKSSSLLQGLQVRLPSDDYLAPTSSDGTTEATASPTESSSATSTASTSSKPVTKAVKDPQESLNELAEEDLQKATRAPPPPPPPPPPRRRNSKLFGGRRLNLDKILSESTSTVETTTSSAAPTEASEKTEAEEDESSTIPTTSRPRRTSPRTSTSRPRPIIRTPTTGTSPKTTTSTVDSAVTGSEQQSAVVPDVDEVVPLRLPRDPSVPNAGSEVQTFSTSTKRSVFSRTPIKPDFPPIAPKSKLDSVDECEHPYHSYLCQRRLGFDPVIKPEEEAPGVTDDQSDVKASTERTTTSDEVGDGEEVTTTQGVNEEEVSTISTEASSPTTSTSSTSASTSATTAAAQRRRPAFKLQLRTSGPVRRRKKILSVSPTDAPDAPPAASSTTELAPIRRRTNRVRVKALERERQHADNRYRAKCQAGSRSSNLCKVRKKIRRRPPFESEGNQAATSEASNEDISESEEASIPEEEEGNLSRAGERRPPPQLRRRTTVRRRPKILKKYLAFKPRQSPQKVHQQPSSTSVTTPELTTTTVSPSAETSTSVITEIRRQIQTSSTEADLSEEPVRSSSSSLESSSIGTSSSSPLPTTSTEDPSTTTFEPETTAAEEEEEVFATTFTESSTPPSSSSSTVPSTTTFRFPTFEEARRLRTRFTTPSSIASFNRRRSSTEATSASTEEPLKPRTILVEGKATHRAQGPRNRFKTTIKDAYDRFNPWNNPKHDGLVISVLRGHYGSKGVVSATTEHPFPSTSFPSHSIYFTPPPEFPVTPAASAEQPSRKPQTLFLVDPATQKPEFESPSSEAEDELLDEDDSLEMLEGGIFNSEPADIFLGTRFKSADLFQGVPEQKLKQQFIVPPLPPVSQGPPQPVTRKPLRYSKYTHFEANKFEDAYDRKKPLIKQRKIKKISRRPQRLRTRQRLLVFKPPQVDTKSTPIPTTPSTTTEVPLSENDISRDLPGFNFTYPSPFQMFAQHRYPVASAGLSPDRAPESVFSHKIRFPESGFSQHRLPDTDFFKVGTSLTSTVPSAIVTTTTQLTTTETEHPTTVPNFSDPVPFGEALSDISKESFEFERLKKEFADDLKSFSEFPTSTEQATQPEEQQPSSNPGFQVDQPENRELPTTTDPQESSPQEEDHGAQPPTEGSQSNAPPRTHSQRNPPNSQIQRGPPEDVSQTFPNFPQVIITKPSRVPQRPPAVFFPQQPNRQPQHVPRRKFHRPLSVISVKALNRPYPRKPVKQLRTSPQPARKSHPLNPQPPQGSQPFNPQPPEGSQPFNPQPAQGPQPNQASPQQQTTRGSFPQPVQGSVPVFHRNQGFSFVPQPVTETQSLSRPAPGLHFAPKTLQGLQPPSLPVQPPSQSVQGFQPSQPISQPAPGLHFAPKPPFQPLQGFQPSQPIQGFKPSQPNQGFQSSQPNQGFQPSQPNQGFQPSQPVQGFQPPQPAQPFNASPSPELLLNSFPNSIEDEENETPVPTTTPSTTSTQPPFANSPSPHLSIIKVSPSPPHVLQDIRNSEEPFSVRVSTPAALHRIRTPPPPTRRVQTGTFSVLTHPAGLSGRKVDSDIIVSHEDLDTEESPRIHTKRAQREQETHGIQRQESDSGVWFQTRNHFLPDPEVLRRVLPTSDAQALNFYNIPVEEMSMDILNNLTFESKKIKT</sequence>
<feature type="compositionally biased region" description="Low complexity" evidence="1">
    <location>
        <begin position="934"/>
        <end position="949"/>
    </location>
</feature>
<feature type="compositionally biased region" description="Polar residues" evidence="1">
    <location>
        <begin position="740"/>
        <end position="751"/>
    </location>
</feature>
<feature type="compositionally biased region" description="Polar residues" evidence="1">
    <location>
        <begin position="1942"/>
        <end position="1977"/>
    </location>
</feature>
<feature type="compositionally biased region" description="Polar residues" evidence="1">
    <location>
        <begin position="1675"/>
        <end position="1685"/>
    </location>
</feature>
<feature type="compositionally biased region" description="Low complexity" evidence="1">
    <location>
        <begin position="511"/>
        <end position="529"/>
    </location>
</feature>
<feature type="compositionally biased region" description="Polar residues" evidence="1">
    <location>
        <begin position="1099"/>
        <end position="1120"/>
    </location>
</feature>
<feature type="compositionally biased region" description="Pro residues" evidence="1">
    <location>
        <begin position="640"/>
        <end position="649"/>
    </location>
</feature>
<feature type="compositionally biased region" description="Polar residues" evidence="1">
    <location>
        <begin position="1848"/>
        <end position="1858"/>
    </location>
</feature>
<feature type="region of interest" description="Disordered" evidence="1">
    <location>
        <begin position="832"/>
        <end position="1196"/>
    </location>
</feature>
<feature type="region of interest" description="Disordered" evidence="1">
    <location>
        <begin position="763"/>
        <end position="809"/>
    </location>
</feature>
<feature type="chain" id="PRO_5043422586" evidence="2">
    <location>
        <begin position="17"/>
        <end position="2207"/>
    </location>
</feature>
<feature type="compositionally biased region" description="Polar residues" evidence="1">
    <location>
        <begin position="1711"/>
        <end position="1720"/>
    </location>
</feature>
<name>A0A7R8W951_9CRUS</name>
<dbReference type="EMBL" id="OB661080">
    <property type="protein sequence ID" value="CAD7227247.1"/>
    <property type="molecule type" value="Genomic_DNA"/>
</dbReference>
<feature type="region of interest" description="Disordered" evidence="1">
    <location>
        <begin position="2123"/>
        <end position="2149"/>
    </location>
</feature>
<feature type="compositionally biased region" description="Low complexity" evidence="1">
    <location>
        <begin position="1645"/>
        <end position="1661"/>
    </location>
</feature>
<organism evidence="3">
    <name type="scientific">Cyprideis torosa</name>
    <dbReference type="NCBI Taxonomy" id="163714"/>
    <lineage>
        <taxon>Eukaryota</taxon>
        <taxon>Metazoa</taxon>
        <taxon>Ecdysozoa</taxon>
        <taxon>Arthropoda</taxon>
        <taxon>Crustacea</taxon>
        <taxon>Oligostraca</taxon>
        <taxon>Ostracoda</taxon>
        <taxon>Podocopa</taxon>
        <taxon>Podocopida</taxon>
        <taxon>Cytherocopina</taxon>
        <taxon>Cytheroidea</taxon>
        <taxon>Cytherideidae</taxon>
        <taxon>Cyprideis</taxon>
    </lineage>
</organism>
<feature type="compositionally biased region" description="Low complexity" evidence="1">
    <location>
        <begin position="591"/>
        <end position="617"/>
    </location>
</feature>
<feature type="compositionally biased region" description="Acidic residues" evidence="1">
    <location>
        <begin position="385"/>
        <end position="396"/>
    </location>
</feature>
<feature type="region of interest" description="Disordered" evidence="1">
    <location>
        <begin position="1592"/>
        <end position="1611"/>
    </location>
</feature>
<feature type="compositionally biased region" description="Low complexity" evidence="1">
    <location>
        <begin position="1910"/>
        <end position="1922"/>
    </location>
</feature>
<feature type="compositionally biased region" description="Basic and acidic residues" evidence="1">
    <location>
        <begin position="964"/>
        <end position="977"/>
    </location>
</feature>
<evidence type="ECO:0000256" key="2">
    <source>
        <dbReference type="SAM" id="SignalP"/>
    </source>
</evidence>
<feature type="compositionally biased region" description="Low complexity" evidence="1">
    <location>
        <begin position="1080"/>
        <end position="1098"/>
    </location>
</feature>
<feature type="compositionally biased region" description="Acidic residues" evidence="1">
    <location>
        <begin position="1016"/>
        <end position="1034"/>
    </location>
</feature>
<evidence type="ECO:0000256" key="1">
    <source>
        <dbReference type="SAM" id="MobiDB-lite"/>
    </source>
</evidence>
<protein>
    <submittedName>
        <fullName evidence="3">Uncharacterized protein</fullName>
    </submittedName>
</protein>
<feature type="region of interest" description="Disordered" evidence="1">
    <location>
        <begin position="1215"/>
        <end position="1239"/>
    </location>
</feature>
<feature type="compositionally biased region" description="Low complexity" evidence="1">
    <location>
        <begin position="455"/>
        <end position="477"/>
    </location>
</feature>
<feature type="compositionally biased region" description="Low complexity" evidence="1">
    <location>
        <begin position="1488"/>
        <end position="1501"/>
    </location>
</feature>
<feature type="signal peptide" evidence="2">
    <location>
        <begin position="1"/>
        <end position="16"/>
    </location>
</feature>
<feature type="compositionally biased region" description="Pro residues" evidence="1">
    <location>
        <begin position="1808"/>
        <end position="1836"/>
    </location>
</feature>
<feature type="compositionally biased region" description="Basic residues" evidence="1">
    <location>
        <begin position="954"/>
        <end position="963"/>
    </location>
</feature>
<feature type="compositionally biased region" description="Low complexity" evidence="1">
    <location>
        <begin position="713"/>
        <end position="739"/>
    </location>
</feature>
<feature type="region of interest" description="Disordered" evidence="1">
    <location>
        <begin position="138"/>
        <end position="204"/>
    </location>
</feature>
<feature type="compositionally biased region" description="Acidic residues" evidence="1">
    <location>
        <begin position="233"/>
        <end position="243"/>
    </location>
</feature>
<feature type="region of interest" description="Disordered" evidence="1">
    <location>
        <begin position="1644"/>
        <end position="2045"/>
    </location>
</feature>